<evidence type="ECO:0000259" key="1">
    <source>
        <dbReference type="Pfam" id="PF20058"/>
    </source>
</evidence>
<dbReference type="InterPro" id="IPR045598">
    <property type="entry name" value="DUF6457"/>
</dbReference>
<protein>
    <recommendedName>
        <fullName evidence="1">DUF6457 domain-containing protein</fullName>
    </recommendedName>
</protein>
<gene>
    <name evidence="2" type="ORF">GCM10007269_02480</name>
</gene>
<sequence>MPDAPEDLDAWVTALAESLGLPANQHPIGLLLDLTRDAAHGVVRPAGPLTTYLVGLAVAQGMTVEDAVARARSSIDEWRTDPPEPA</sequence>
<comment type="caution">
    <text evidence="2">The sequence shown here is derived from an EMBL/GenBank/DDBJ whole genome shotgun (WGS) entry which is preliminary data.</text>
</comment>
<dbReference type="Pfam" id="PF20058">
    <property type="entry name" value="DUF6457"/>
    <property type="match status" value="1"/>
</dbReference>
<proteinExistence type="predicted"/>
<feature type="domain" description="DUF6457" evidence="1">
    <location>
        <begin position="4"/>
        <end position="80"/>
    </location>
</feature>
<accession>A0ABQ1R984</accession>
<keyword evidence="3" id="KW-1185">Reference proteome</keyword>
<reference evidence="3" key="1">
    <citation type="journal article" date="2019" name="Int. J. Syst. Evol. Microbiol.">
        <title>The Global Catalogue of Microorganisms (GCM) 10K type strain sequencing project: providing services to taxonomists for standard genome sequencing and annotation.</title>
        <authorList>
            <consortium name="The Broad Institute Genomics Platform"/>
            <consortium name="The Broad Institute Genome Sequencing Center for Infectious Disease"/>
            <person name="Wu L."/>
            <person name="Ma J."/>
        </authorList>
    </citation>
    <scope>NUCLEOTIDE SEQUENCE [LARGE SCALE GENOMIC DNA]</scope>
    <source>
        <strain evidence="3">CCM 7640</strain>
    </source>
</reference>
<organism evidence="2 3">
    <name type="scientific">Microbacterium murale</name>
    <dbReference type="NCBI Taxonomy" id="1081040"/>
    <lineage>
        <taxon>Bacteria</taxon>
        <taxon>Bacillati</taxon>
        <taxon>Actinomycetota</taxon>
        <taxon>Actinomycetes</taxon>
        <taxon>Micrococcales</taxon>
        <taxon>Microbacteriaceae</taxon>
        <taxon>Microbacterium</taxon>
    </lineage>
</organism>
<dbReference type="Proteomes" id="UP000629365">
    <property type="component" value="Unassembled WGS sequence"/>
</dbReference>
<dbReference type="RefSeq" id="WP_188434716.1">
    <property type="nucleotide sequence ID" value="NZ_BMCM01000001.1"/>
</dbReference>
<evidence type="ECO:0000313" key="3">
    <source>
        <dbReference type="Proteomes" id="UP000629365"/>
    </source>
</evidence>
<evidence type="ECO:0000313" key="2">
    <source>
        <dbReference type="EMBL" id="GGD62808.1"/>
    </source>
</evidence>
<name>A0ABQ1R984_9MICO</name>
<dbReference type="EMBL" id="BMCM01000001">
    <property type="protein sequence ID" value="GGD62808.1"/>
    <property type="molecule type" value="Genomic_DNA"/>
</dbReference>